<keyword evidence="3" id="KW-1185">Reference proteome</keyword>
<protein>
    <recommendedName>
        <fullName evidence="4">Glutamate--cysteine ligase</fullName>
    </recommendedName>
</protein>
<dbReference type="InterPro" id="IPR014746">
    <property type="entry name" value="Gln_synth/guanido_kin_cat_dom"/>
</dbReference>
<proteinExistence type="predicted"/>
<dbReference type="Gene3D" id="3.30.590.20">
    <property type="match status" value="1"/>
</dbReference>
<comment type="catalytic activity">
    <reaction evidence="1">
        <text>L-cysteine + L-glutamate + ATP = gamma-L-glutamyl-L-cysteine + ADP + phosphate + H(+)</text>
        <dbReference type="Rhea" id="RHEA:13285"/>
        <dbReference type="ChEBI" id="CHEBI:15378"/>
        <dbReference type="ChEBI" id="CHEBI:29985"/>
        <dbReference type="ChEBI" id="CHEBI:30616"/>
        <dbReference type="ChEBI" id="CHEBI:35235"/>
        <dbReference type="ChEBI" id="CHEBI:43474"/>
        <dbReference type="ChEBI" id="CHEBI:58173"/>
        <dbReference type="ChEBI" id="CHEBI:456216"/>
        <dbReference type="EC" id="6.3.2.2"/>
    </reaction>
</comment>
<dbReference type="GO" id="GO:0004357">
    <property type="term" value="F:glutamate-cysteine ligase activity"/>
    <property type="evidence" value="ECO:0007669"/>
    <property type="project" value="UniProtKB-EC"/>
</dbReference>
<reference evidence="2" key="2">
    <citation type="submission" date="2020-09" db="EMBL/GenBank/DDBJ databases">
        <authorList>
            <person name="Sun Q."/>
            <person name="Ohkuma M."/>
        </authorList>
    </citation>
    <scope>NUCLEOTIDE SEQUENCE</scope>
    <source>
        <strain evidence="2">JCM 13064</strain>
    </source>
</reference>
<dbReference type="SUPFAM" id="SSF55931">
    <property type="entry name" value="Glutamine synthetase/guanido kinase"/>
    <property type="match status" value="1"/>
</dbReference>
<evidence type="ECO:0000313" key="3">
    <source>
        <dbReference type="Proteomes" id="UP000645217"/>
    </source>
</evidence>
<organism evidence="2 3">
    <name type="scientific">Sphaerisporangium melleum</name>
    <dbReference type="NCBI Taxonomy" id="321316"/>
    <lineage>
        <taxon>Bacteria</taxon>
        <taxon>Bacillati</taxon>
        <taxon>Actinomycetota</taxon>
        <taxon>Actinomycetes</taxon>
        <taxon>Streptosporangiales</taxon>
        <taxon>Streptosporangiaceae</taxon>
        <taxon>Sphaerisporangium</taxon>
    </lineage>
</organism>
<comment type="caution">
    <text evidence="2">The sequence shown here is derived from an EMBL/GenBank/DDBJ whole genome shotgun (WGS) entry which is preliminary data.</text>
</comment>
<sequence length="364" mass="40953">MSGYDPDAFRMGIEFEYQLVSADGRPQHWKELSFPLLKDVIARSDAPSNDYMAVKYPGSDRRSFYLEGYDLTDQHGEIVDLHVKGIEISTPIASDVYEQQEHLVRHYGQMQSLLAEVGLRGSAYGAHRSREEYRGPRGGRGVEGWSAAETAMMTWGIHVNVSFPDDVEARLDRDRLRAKFDWFGPALVLLSANTPVRGDGPWTVDGVVGKSERSYRRSFTRRPMYFRDDQHNRKEVTCFDVTNRLDLIRGYSALVTGLMLEEGEFEYVAGPFADHNMRLAGLHGYRAPLLDRHFQPVNAGALVDNALDRAAKGLAGQGLDDEALAALRTLAAERRCPADDTLDAWHAQPEWNAFLARYSDLTGH</sequence>
<dbReference type="Pfam" id="PF04107">
    <property type="entry name" value="GCS2"/>
    <property type="match status" value="1"/>
</dbReference>
<accession>A0A917RFB5</accession>
<evidence type="ECO:0008006" key="4">
    <source>
        <dbReference type="Google" id="ProtNLM"/>
    </source>
</evidence>
<reference evidence="2" key="1">
    <citation type="journal article" date="2014" name="Int. J. Syst. Evol. Microbiol.">
        <title>Complete genome sequence of Corynebacterium casei LMG S-19264T (=DSM 44701T), isolated from a smear-ripened cheese.</title>
        <authorList>
            <consortium name="US DOE Joint Genome Institute (JGI-PGF)"/>
            <person name="Walter F."/>
            <person name="Albersmeier A."/>
            <person name="Kalinowski J."/>
            <person name="Ruckert C."/>
        </authorList>
    </citation>
    <scope>NUCLEOTIDE SEQUENCE</scope>
    <source>
        <strain evidence="2">JCM 13064</strain>
    </source>
</reference>
<dbReference type="Proteomes" id="UP000645217">
    <property type="component" value="Unassembled WGS sequence"/>
</dbReference>
<dbReference type="InterPro" id="IPR006336">
    <property type="entry name" value="GCS2"/>
</dbReference>
<name>A0A917RFB5_9ACTN</name>
<dbReference type="GO" id="GO:0042398">
    <property type="term" value="P:modified amino acid biosynthetic process"/>
    <property type="evidence" value="ECO:0007669"/>
    <property type="project" value="InterPro"/>
</dbReference>
<evidence type="ECO:0000256" key="1">
    <source>
        <dbReference type="ARBA" id="ARBA00048819"/>
    </source>
</evidence>
<dbReference type="AlphaFoldDB" id="A0A917RFB5"/>
<evidence type="ECO:0000313" key="2">
    <source>
        <dbReference type="EMBL" id="GGL05186.1"/>
    </source>
</evidence>
<gene>
    <name evidence="2" type="ORF">GCM10007964_54220</name>
</gene>
<dbReference type="EMBL" id="BMNT01000033">
    <property type="protein sequence ID" value="GGL05186.1"/>
    <property type="molecule type" value="Genomic_DNA"/>
</dbReference>